<evidence type="ECO:0000259" key="2">
    <source>
        <dbReference type="Pfam" id="PF00582"/>
    </source>
</evidence>
<reference evidence="3 4" key="1">
    <citation type="submission" date="2023-12" db="EMBL/GenBank/DDBJ databases">
        <title>A high-quality genome assembly for Dillenia turbinata (Dilleniales).</title>
        <authorList>
            <person name="Chanderbali A."/>
        </authorList>
    </citation>
    <scope>NUCLEOTIDE SEQUENCE [LARGE SCALE GENOMIC DNA]</scope>
    <source>
        <strain evidence="3">LSX21</strain>
        <tissue evidence="3">Leaf</tissue>
    </source>
</reference>
<dbReference type="SUPFAM" id="SSF52402">
    <property type="entry name" value="Adenine nucleotide alpha hydrolases-like"/>
    <property type="match status" value="1"/>
</dbReference>
<feature type="region of interest" description="Disordered" evidence="1">
    <location>
        <begin position="1"/>
        <end position="28"/>
    </location>
</feature>
<proteinExistence type="predicted"/>
<feature type="region of interest" description="Disordered" evidence="1">
    <location>
        <begin position="183"/>
        <end position="204"/>
    </location>
</feature>
<evidence type="ECO:0000313" key="3">
    <source>
        <dbReference type="EMBL" id="KAK6920644.1"/>
    </source>
</evidence>
<organism evidence="3 4">
    <name type="scientific">Dillenia turbinata</name>
    <dbReference type="NCBI Taxonomy" id="194707"/>
    <lineage>
        <taxon>Eukaryota</taxon>
        <taxon>Viridiplantae</taxon>
        <taxon>Streptophyta</taxon>
        <taxon>Embryophyta</taxon>
        <taxon>Tracheophyta</taxon>
        <taxon>Spermatophyta</taxon>
        <taxon>Magnoliopsida</taxon>
        <taxon>eudicotyledons</taxon>
        <taxon>Gunneridae</taxon>
        <taxon>Pentapetalae</taxon>
        <taxon>Dilleniales</taxon>
        <taxon>Dilleniaceae</taxon>
        <taxon>Dillenia</taxon>
    </lineage>
</organism>
<dbReference type="EMBL" id="JBAMMX010000020">
    <property type="protein sequence ID" value="KAK6920644.1"/>
    <property type="molecule type" value="Genomic_DNA"/>
</dbReference>
<name>A0AAN8UWX0_9MAGN</name>
<keyword evidence="4" id="KW-1185">Reference proteome</keyword>
<evidence type="ECO:0000256" key="1">
    <source>
        <dbReference type="SAM" id="MobiDB-lite"/>
    </source>
</evidence>
<protein>
    <submittedName>
        <fullName evidence="3">UspA</fullName>
    </submittedName>
</protein>
<evidence type="ECO:0000313" key="4">
    <source>
        <dbReference type="Proteomes" id="UP001370490"/>
    </source>
</evidence>
<dbReference type="PANTHER" id="PTHR47382:SF1">
    <property type="entry name" value="USPA DOMAIN-CONTAINING PROTEIN"/>
    <property type="match status" value="1"/>
</dbReference>
<dbReference type="AlphaFoldDB" id="A0AAN8UWX0"/>
<sequence>MALFSHQGNGGDAKESFIGEDSNGVGSSRDRGLNDVYVCVGKDDLDVLKWALDHAVLPGGRVFLVHVFPPITHIPTPIGKLAKSQIGEEQLRLYLREENNRRRNLLQKYVTVDTMLIESNVAERAILDLIPVVNITSLVIGTKRPLSSRRLKRGKAQFVLKNAPDYCEVSIIHNGNKVVNVPIETETSTPPSPGQGAKGSDVSRQSEKGNFFECVCFSPKFT</sequence>
<feature type="domain" description="UspA" evidence="2">
    <location>
        <begin position="43"/>
        <end position="160"/>
    </location>
</feature>
<comment type="caution">
    <text evidence="3">The sequence shown here is derived from an EMBL/GenBank/DDBJ whole genome shotgun (WGS) entry which is preliminary data.</text>
</comment>
<gene>
    <name evidence="3" type="ORF">RJ641_014322</name>
</gene>
<dbReference type="CDD" id="cd01989">
    <property type="entry name" value="USP_STK_Ubox_N"/>
    <property type="match status" value="1"/>
</dbReference>
<dbReference type="InterPro" id="IPR014729">
    <property type="entry name" value="Rossmann-like_a/b/a_fold"/>
</dbReference>
<dbReference type="PANTHER" id="PTHR47382">
    <property type="entry name" value="U-BOX DOMAIN-CONTAINING PROTEIN 52-LIKE"/>
    <property type="match status" value="1"/>
</dbReference>
<dbReference type="Proteomes" id="UP001370490">
    <property type="component" value="Unassembled WGS sequence"/>
</dbReference>
<dbReference type="Gene3D" id="3.40.50.620">
    <property type="entry name" value="HUPs"/>
    <property type="match status" value="1"/>
</dbReference>
<dbReference type="InterPro" id="IPR006016">
    <property type="entry name" value="UspA"/>
</dbReference>
<dbReference type="Pfam" id="PF00582">
    <property type="entry name" value="Usp"/>
    <property type="match status" value="1"/>
</dbReference>
<accession>A0AAN8UWX0</accession>